<dbReference type="PRINTS" id="PR00038">
    <property type="entry name" value="HTHLUXR"/>
</dbReference>
<protein>
    <submittedName>
        <fullName evidence="5">LuxR C-terminal-related transcriptional regulator</fullName>
    </submittedName>
</protein>
<keyword evidence="6" id="KW-1185">Reference proteome</keyword>
<dbReference type="Gene3D" id="1.25.40.10">
    <property type="entry name" value="Tetratricopeptide repeat domain"/>
    <property type="match status" value="1"/>
</dbReference>
<dbReference type="SMART" id="SM00421">
    <property type="entry name" value="HTH_LUXR"/>
    <property type="match status" value="1"/>
</dbReference>
<dbReference type="InterPro" id="IPR000792">
    <property type="entry name" value="Tscrpt_reg_LuxR_C"/>
</dbReference>
<feature type="domain" description="HTH luxR-type" evidence="4">
    <location>
        <begin position="478"/>
        <end position="543"/>
    </location>
</feature>
<proteinExistence type="predicted"/>
<comment type="caution">
    <text evidence="5">The sequence shown here is derived from an EMBL/GenBank/DDBJ whole genome shotgun (WGS) entry which is preliminary data.</text>
</comment>
<name>A0ABT6VIK6_9GAMM</name>
<dbReference type="RefSeq" id="WP_282721304.1">
    <property type="nucleotide sequence ID" value="NZ_JASCQO010000035.1"/>
</dbReference>
<dbReference type="PROSITE" id="PS50043">
    <property type="entry name" value="HTH_LUXR_2"/>
    <property type="match status" value="1"/>
</dbReference>
<evidence type="ECO:0000256" key="3">
    <source>
        <dbReference type="ARBA" id="ARBA00023163"/>
    </source>
</evidence>
<evidence type="ECO:0000313" key="5">
    <source>
        <dbReference type="EMBL" id="MDI5933803.1"/>
    </source>
</evidence>
<dbReference type="InterPro" id="IPR036388">
    <property type="entry name" value="WH-like_DNA-bd_sf"/>
</dbReference>
<dbReference type="InterPro" id="IPR016032">
    <property type="entry name" value="Sig_transdc_resp-reg_C-effctor"/>
</dbReference>
<dbReference type="Proteomes" id="UP001244242">
    <property type="component" value="Unassembled WGS sequence"/>
</dbReference>
<evidence type="ECO:0000313" key="6">
    <source>
        <dbReference type="Proteomes" id="UP001244242"/>
    </source>
</evidence>
<dbReference type="InterPro" id="IPR011990">
    <property type="entry name" value="TPR-like_helical_dom_sf"/>
</dbReference>
<evidence type="ECO:0000256" key="1">
    <source>
        <dbReference type="ARBA" id="ARBA00023015"/>
    </source>
</evidence>
<gene>
    <name evidence="5" type="ORF">QLQ84_08350</name>
</gene>
<keyword evidence="1" id="KW-0805">Transcription regulation</keyword>
<dbReference type="PANTHER" id="PTHR44688:SF16">
    <property type="entry name" value="DNA-BINDING TRANSCRIPTIONAL ACTIVATOR DEVR_DOSR"/>
    <property type="match status" value="1"/>
</dbReference>
<sequence>MMTTDALHPGRVAFQRRAWADAYAELSGAARGTTLALDDLERLAIAAYLVGKDAESNDLWARTHQDALAAGDLARAARCAFWLGFGLLMSGEKARGGAWVARAGRLIDEEGLDCVEGGYVRIPAALGSLGAGDHVGAHALFRQAGELGRRFGDPNLVAMSCLGQGQALIGSGKIQAGATLLDEAMVAMDAGELSPLVAGIVYCGVIETCQQIFDLRRAQEWTAALTRWCESQPELVPYRGRCLVHRAELMLLHGSWPDAQQEAEKACHRLCNRPGEAATGYAFYLCGELHRLRGEWREAERAYAQASRWGHAQQPGLALLRLAQGKVDAAEAAIRRILGEASGESSRAAILPAYIEIMLAVEDMSAAQAGADELAEMAERLNAPFLRALAAGARGAIRLAEGDPRAALGSLRQACRLWEDLEVPYELARIRGLIGRACERLGDADSARMEFDTARWYLRELGASPELSRLPAHACGGTAPHRHGLTPRELQVLRLIASGKTNKAIARELGVSERTIDRHVGNILAKLNVPSRTAATAYACQHQLI</sequence>
<dbReference type="EMBL" id="JASCQO010000035">
    <property type="protein sequence ID" value="MDI5933803.1"/>
    <property type="molecule type" value="Genomic_DNA"/>
</dbReference>
<organism evidence="5 6">
    <name type="scientific">Halomonas kalidii</name>
    <dbReference type="NCBI Taxonomy" id="3043293"/>
    <lineage>
        <taxon>Bacteria</taxon>
        <taxon>Pseudomonadati</taxon>
        <taxon>Pseudomonadota</taxon>
        <taxon>Gammaproteobacteria</taxon>
        <taxon>Oceanospirillales</taxon>
        <taxon>Halomonadaceae</taxon>
        <taxon>Halomonas</taxon>
    </lineage>
</organism>
<evidence type="ECO:0000259" key="4">
    <source>
        <dbReference type="PROSITE" id="PS50043"/>
    </source>
</evidence>
<dbReference type="PROSITE" id="PS00622">
    <property type="entry name" value="HTH_LUXR_1"/>
    <property type="match status" value="1"/>
</dbReference>
<dbReference type="SUPFAM" id="SSF48452">
    <property type="entry name" value="TPR-like"/>
    <property type="match status" value="2"/>
</dbReference>
<keyword evidence="3" id="KW-0804">Transcription</keyword>
<evidence type="ECO:0000256" key="2">
    <source>
        <dbReference type="ARBA" id="ARBA00023125"/>
    </source>
</evidence>
<dbReference type="SUPFAM" id="SSF46894">
    <property type="entry name" value="C-terminal effector domain of the bipartite response regulators"/>
    <property type="match status" value="1"/>
</dbReference>
<accession>A0ABT6VIK6</accession>
<dbReference type="Pfam" id="PF00196">
    <property type="entry name" value="GerE"/>
    <property type="match status" value="1"/>
</dbReference>
<dbReference type="CDD" id="cd06170">
    <property type="entry name" value="LuxR_C_like"/>
    <property type="match status" value="1"/>
</dbReference>
<reference evidence="5 6" key="1">
    <citation type="submission" date="2023-04" db="EMBL/GenBank/DDBJ databases">
        <title>Halomonas strains isolated from rhizosphere soil.</title>
        <authorList>
            <person name="Xu L."/>
            <person name="Sun J.-Q."/>
        </authorList>
    </citation>
    <scope>NUCLEOTIDE SEQUENCE [LARGE SCALE GENOMIC DNA]</scope>
    <source>
        <strain evidence="5 6">LN1S58</strain>
    </source>
</reference>
<dbReference type="PANTHER" id="PTHR44688">
    <property type="entry name" value="DNA-BINDING TRANSCRIPTIONAL ACTIVATOR DEVR_DOSR"/>
    <property type="match status" value="1"/>
</dbReference>
<dbReference type="Gene3D" id="1.10.10.10">
    <property type="entry name" value="Winged helix-like DNA-binding domain superfamily/Winged helix DNA-binding domain"/>
    <property type="match status" value="1"/>
</dbReference>
<keyword evidence="2" id="KW-0238">DNA-binding</keyword>